<dbReference type="Pfam" id="PF00535">
    <property type="entry name" value="Glycos_transf_2"/>
    <property type="match status" value="1"/>
</dbReference>
<evidence type="ECO:0000259" key="1">
    <source>
        <dbReference type="Pfam" id="PF00535"/>
    </source>
</evidence>
<dbReference type="SUPFAM" id="SSF53448">
    <property type="entry name" value="Nucleotide-diphospho-sugar transferases"/>
    <property type="match status" value="1"/>
</dbReference>
<protein>
    <recommendedName>
        <fullName evidence="1">Glycosyltransferase 2-like domain-containing protein</fullName>
    </recommendedName>
</protein>
<feature type="non-terminal residue" evidence="2">
    <location>
        <position position="242"/>
    </location>
</feature>
<sequence>MNPTTTDELTLYIVIPALNEEEIIEQTLIGIEAEVALPHEVIVVNDHSTDDTVGVVQRFGEGHANVRVVSNEGPRGFSNALKVGYAAAGDGAIVTMMADLCDDPGTLAPMYGKIVEGYDIVCGSRYMPGGGKHDEDSEVKGMFSRFVGLSLRRLVGVPTHDATNAFKMYRSEIIKNIPIEEAGFACSMEILVKAFLRGAKIAEVPTVWHGRTAGKSKFSMLKGGKDYLRWYIWAVLLRKHKF</sequence>
<dbReference type="InterPro" id="IPR029044">
    <property type="entry name" value="Nucleotide-diphossugar_trans"/>
</dbReference>
<dbReference type="AlphaFoldDB" id="A0A382W228"/>
<gene>
    <name evidence="2" type="ORF">METZ01_LOCUS405643</name>
</gene>
<evidence type="ECO:0000313" key="2">
    <source>
        <dbReference type="EMBL" id="SVD52789.1"/>
    </source>
</evidence>
<organism evidence="2">
    <name type="scientific">marine metagenome</name>
    <dbReference type="NCBI Taxonomy" id="408172"/>
    <lineage>
        <taxon>unclassified sequences</taxon>
        <taxon>metagenomes</taxon>
        <taxon>ecological metagenomes</taxon>
    </lineage>
</organism>
<dbReference type="InterPro" id="IPR050256">
    <property type="entry name" value="Glycosyltransferase_2"/>
</dbReference>
<dbReference type="Gene3D" id="3.90.550.10">
    <property type="entry name" value="Spore Coat Polysaccharide Biosynthesis Protein SpsA, Chain A"/>
    <property type="match status" value="1"/>
</dbReference>
<feature type="domain" description="Glycosyltransferase 2-like" evidence="1">
    <location>
        <begin position="13"/>
        <end position="176"/>
    </location>
</feature>
<proteinExistence type="predicted"/>
<accession>A0A382W228</accession>
<dbReference type="InterPro" id="IPR001173">
    <property type="entry name" value="Glyco_trans_2-like"/>
</dbReference>
<dbReference type="EMBL" id="UINC01156400">
    <property type="protein sequence ID" value="SVD52789.1"/>
    <property type="molecule type" value="Genomic_DNA"/>
</dbReference>
<name>A0A382W228_9ZZZZ</name>
<dbReference type="PANTHER" id="PTHR48090">
    <property type="entry name" value="UNDECAPRENYL-PHOSPHATE 4-DEOXY-4-FORMAMIDO-L-ARABINOSE TRANSFERASE-RELATED"/>
    <property type="match status" value="1"/>
</dbReference>
<reference evidence="2" key="1">
    <citation type="submission" date="2018-05" db="EMBL/GenBank/DDBJ databases">
        <authorList>
            <person name="Lanie J.A."/>
            <person name="Ng W.-L."/>
            <person name="Kazmierczak K.M."/>
            <person name="Andrzejewski T.M."/>
            <person name="Davidsen T.M."/>
            <person name="Wayne K.J."/>
            <person name="Tettelin H."/>
            <person name="Glass J.I."/>
            <person name="Rusch D."/>
            <person name="Podicherti R."/>
            <person name="Tsui H.-C.T."/>
            <person name="Winkler M.E."/>
        </authorList>
    </citation>
    <scope>NUCLEOTIDE SEQUENCE</scope>
</reference>